<dbReference type="PROSITE" id="PS50088">
    <property type="entry name" value="ANK_REPEAT"/>
    <property type="match status" value="1"/>
</dbReference>
<dbReference type="SUPFAM" id="SSF48403">
    <property type="entry name" value="Ankyrin repeat"/>
    <property type="match status" value="1"/>
</dbReference>
<organism evidence="4 5">
    <name type="scientific">Cylindrotheca closterium</name>
    <dbReference type="NCBI Taxonomy" id="2856"/>
    <lineage>
        <taxon>Eukaryota</taxon>
        <taxon>Sar</taxon>
        <taxon>Stramenopiles</taxon>
        <taxon>Ochrophyta</taxon>
        <taxon>Bacillariophyta</taxon>
        <taxon>Bacillariophyceae</taxon>
        <taxon>Bacillariophycidae</taxon>
        <taxon>Bacillariales</taxon>
        <taxon>Bacillariaceae</taxon>
        <taxon>Cylindrotheca</taxon>
    </lineage>
</organism>
<dbReference type="Pfam" id="PF12796">
    <property type="entry name" value="Ank_2"/>
    <property type="match status" value="1"/>
</dbReference>
<dbReference type="EMBL" id="CAKOGP040001494">
    <property type="protein sequence ID" value="CAJ1945766.1"/>
    <property type="molecule type" value="Genomic_DNA"/>
</dbReference>
<dbReference type="InterPro" id="IPR036770">
    <property type="entry name" value="Ankyrin_rpt-contain_sf"/>
</dbReference>
<proteinExistence type="predicted"/>
<name>A0AAD2CWD1_9STRA</name>
<dbReference type="Proteomes" id="UP001295423">
    <property type="component" value="Unassembled WGS sequence"/>
</dbReference>
<gene>
    <name evidence="4" type="ORF">CYCCA115_LOCUS9911</name>
</gene>
<feature type="repeat" description="ANK" evidence="3">
    <location>
        <begin position="42"/>
        <end position="74"/>
    </location>
</feature>
<accession>A0AAD2CWD1</accession>
<dbReference type="PROSITE" id="PS50297">
    <property type="entry name" value="ANK_REP_REGION"/>
    <property type="match status" value="1"/>
</dbReference>
<dbReference type="PRINTS" id="PR01415">
    <property type="entry name" value="ANKYRIN"/>
</dbReference>
<dbReference type="InterPro" id="IPR002110">
    <property type="entry name" value="Ankyrin_rpt"/>
</dbReference>
<keyword evidence="2 3" id="KW-0040">ANK repeat</keyword>
<dbReference type="SMART" id="SM00248">
    <property type="entry name" value="ANK"/>
    <property type="match status" value="2"/>
</dbReference>
<evidence type="ECO:0000313" key="4">
    <source>
        <dbReference type="EMBL" id="CAJ1945766.1"/>
    </source>
</evidence>
<dbReference type="PANTHER" id="PTHR24198">
    <property type="entry name" value="ANKYRIN REPEAT AND PROTEIN KINASE DOMAIN-CONTAINING PROTEIN"/>
    <property type="match status" value="1"/>
</dbReference>
<evidence type="ECO:0000256" key="2">
    <source>
        <dbReference type="ARBA" id="ARBA00023043"/>
    </source>
</evidence>
<feature type="non-terminal residue" evidence="4">
    <location>
        <position position="80"/>
    </location>
</feature>
<dbReference type="PANTHER" id="PTHR24198:SF165">
    <property type="entry name" value="ANKYRIN REPEAT-CONTAINING PROTEIN-RELATED"/>
    <property type="match status" value="1"/>
</dbReference>
<evidence type="ECO:0000313" key="5">
    <source>
        <dbReference type="Proteomes" id="UP001295423"/>
    </source>
</evidence>
<keyword evidence="5" id="KW-1185">Reference proteome</keyword>
<protein>
    <submittedName>
        <fullName evidence="4">Uncharacterized protein</fullName>
    </submittedName>
</protein>
<dbReference type="AlphaFoldDB" id="A0AAD2CWD1"/>
<sequence length="80" mass="8718">MNVKNMLGWRPLDLACVGGHLEVVKVLVAAKRADVNVQHRWLRTTVLDLACGYGHLEVAKLLVEKGADVRANGPARLYGA</sequence>
<comment type="caution">
    <text evidence="4">The sequence shown here is derived from an EMBL/GenBank/DDBJ whole genome shotgun (WGS) entry which is preliminary data.</text>
</comment>
<keyword evidence="1" id="KW-0677">Repeat</keyword>
<reference evidence="4" key="1">
    <citation type="submission" date="2023-08" db="EMBL/GenBank/DDBJ databases">
        <authorList>
            <person name="Audoor S."/>
            <person name="Bilcke G."/>
        </authorList>
    </citation>
    <scope>NUCLEOTIDE SEQUENCE</scope>
</reference>
<dbReference type="Gene3D" id="1.25.40.20">
    <property type="entry name" value="Ankyrin repeat-containing domain"/>
    <property type="match status" value="1"/>
</dbReference>
<evidence type="ECO:0000256" key="1">
    <source>
        <dbReference type="ARBA" id="ARBA00022737"/>
    </source>
</evidence>
<evidence type="ECO:0000256" key="3">
    <source>
        <dbReference type="PROSITE-ProRule" id="PRU00023"/>
    </source>
</evidence>